<feature type="region of interest" description="Disordered" evidence="3">
    <location>
        <begin position="379"/>
        <end position="405"/>
    </location>
</feature>
<dbReference type="GO" id="GO:0031177">
    <property type="term" value="F:phosphopantetheine binding"/>
    <property type="evidence" value="ECO:0007669"/>
    <property type="project" value="InterPro"/>
</dbReference>
<keyword evidence="6" id="KW-1185">Reference proteome</keyword>
<feature type="non-terminal residue" evidence="5">
    <location>
        <position position="1"/>
    </location>
</feature>
<dbReference type="PATRIC" id="fig|518642.10.peg.2774"/>
<keyword evidence="2" id="KW-0597">Phosphoprotein</keyword>
<dbReference type="Pfam" id="PF00550">
    <property type="entry name" value="PP-binding"/>
    <property type="match status" value="1"/>
</dbReference>
<evidence type="ECO:0000256" key="1">
    <source>
        <dbReference type="ARBA" id="ARBA00022450"/>
    </source>
</evidence>
<proteinExistence type="predicted"/>
<evidence type="ECO:0000313" key="5">
    <source>
        <dbReference type="EMBL" id="OEV11645.1"/>
    </source>
</evidence>
<gene>
    <name evidence="5" type="ORF">AN218_11985</name>
</gene>
<dbReference type="Pfam" id="PF08659">
    <property type="entry name" value="KR"/>
    <property type="match status" value="1"/>
</dbReference>
<dbReference type="EMBL" id="LJGW01000203">
    <property type="protein sequence ID" value="OEV11645.1"/>
    <property type="molecule type" value="Genomic_DNA"/>
</dbReference>
<dbReference type="CDD" id="cd08952">
    <property type="entry name" value="KR_1_SDR_x"/>
    <property type="match status" value="1"/>
</dbReference>
<feature type="compositionally biased region" description="Acidic residues" evidence="3">
    <location>
        <begin position="394"/>
        <end position="405"/>
    </location>
</feature>
<dbReference type="InterPro" id="IPR009081">
    <property type="entry name" value="PP-bd_ACP"/>
</dbReference>
<dbReference type="Proteomes" id="UP000176005">
    <property type="component" value="Unassembled WGS sequence"/>
</dbReference>
<dbReference type="SMART" id="SM01294">
    <property type="entry name" value="PKS_PP_betabranch"/>
    <property type="match status" value="1"/>
</dbReference>
<evidence type="ECO:0000313" key="6">
    <source>
        <dbReference type="Proteomes" id="UP000176005"/>
    </source>
</evidence>
<keyword evidence="1" id="KW-0596">Phosphopantetheine</keyword>
<dbReference type="InterPro" id="IPR013968">
    <property type="entry name" value="PKS_KR"/>
</dbReference>
<evidence type="ECO:0000259" key="4">
    <source>
        <dbReference type="PROSITE" id="PS50075"/>
    </source>
</evidence>
<sequence>HGDCSIVLLSRRGADAPGTAGLLAELEAAGVPARAVAADVADRDAVAALLDRLRSEGTPVRSVFHAAGVTQATPLEVMSSEEFASVTAAKTDGARVLDELLGTELDAFVVFSSIAAVWGSSHSGAYAAGNAYLDALVERRRARGATATSVAWGVWADEGMVDEDTARNLRRIGLRALPPARAIASLQLTLDRDEAAVTVADVDWAPFTTSYTASGPRPLLDELPQARAALDAAPQGEADASGTFRRELLALDPAARRSALVELVRAETAAELGYADHTRVEADCSFRDLGLDSLASVGLRKRLNALTGLDTPVTLAFDHPTPEAVAAFLLESLGSEAGTGAGSAEDALDRLEAALAAADTDSVGRSRITMRLNSLLTRWQSGGAQPSGAPGSDAGEDDLDGASDEDLLTMLGREFDIS</sequence>
<reference evidence="5 6" key="1">
    <citation type="journal article" date="2016" name="Front. Microbiol.">
        <title>Comparative Genomics Analysis of Streptomyces Species Reveals Their Adaptation to the Marine Environment and Their Diversity at the Genomic Level.</title>
        <authorList>
            <person name="Tian X."/>
            <person name="Zhang Z."/>
            <person name="Yang T."/>
            <person name="Chen M."/>
            <person name="Li J."/>
            <person name="Chen F."/>
            <person name="Yang J."/>
            <person name="Li W."/>
            <person name="Zhang B."/>
            <person name="Zhang Z."/>
            <person name="Wu J."/>
            <person name="Zhang C."/>
            <person name="Long L."/>
            <person name="Xiao J."/>
        </authorList>
    </citation>
    <scope>NUCLEOTIDE SEQUENCE [LARGE SCALE GENOMIC DNA]</scope>
    <source>
        <strain evidence="5 6">SCSIO 10429</strain>
    </source>
</reference>
<dbReference type="SMART" id="SM00823">
    <property type="entry name" value="PKS_PP"/>
    <property type="match status" value="1"/>
</dbReference>
<dbReference type="SUPFAM" id="SSF47336">
    <property type="entry name" value="ACP-like"/>
    <property type="match status" value="1"/>
</dbReference>
<dbReference type="InterPro" id="IPR057326">
    <property type="entry name" value="KR_dom"/>
</dbReference>
<dbReference type="InterPro" id="IPR036736">
    <property type="entry name" value="ACP-like_sf"/>
</dbReference>
<dbReference type="InterPro" id="IPR050091">
    <property type="entry name" value="PKS_NRPS_Biosynth_Enz"/>
</dbReference>
<feature type="domain" description="Carrier" evidence="4">
    <location>
        <begin position="255"/>
        <end position="333"/>
    </location>
</feature>
<evidence type="ECO:0000256" key="3">
    <source>
        <dbReference type="SAM" id="MobiDB-lite"/>
    </source>
</evidence>
<dbReference type="PROSITE" id="PS50075">
    <property type="entry name" value="CARRIER"/>
    <property type="match status" value="1"/>
</dbReference>
<dbReference type="InterPro" id="IPR020806">
    <property type="entry name" value="PKS_PP-bd"/>
</dbReference>
<name>A0A1E7L617_9ACTN</name>
<dbReference type="Gene3D" id="1.10.1200.10">
    <property type="entry name" value="ACP-like"/>
    <property type="match status" value="1"/>
</dbReference>
<keyword evidence="5" id="KW-0808">Transferase</keyword>
<dbReference type="GO" id="GO:0006633">
    <property type="term" value="P:fatty acid biosynthetic process"/>
    <property type="evidence" value="ECO:0007669"/>
    <property type="project" value="TreeGrafter"/>
</dbReference>
<comment type="caution">
    <text evidence="5">The sequence shown here is derived from an EMBL/GenBank/DDBJ whole genome shotgun (WGS) entry which is preliminary data.</text>
</comment>
<protein>
    <submittedName>
        <fullName evidence="5">Acyl transferase</fullName>
    </submittedName>
</protein>
<accession>A0A1E7L617</accession>
<dbReference type="GO" id="GO:0004312">
    <property type="term" value="F:fatty acid synthase activity"/>
    <property type="evidence" value="ECO:0007669"/>
    <property type="project" value="TreeGrafter"/>
</dbReference>
<dbReference type="Gene3D" id="3.40.50.720">
    <property type="entry name" value="NAD(P)-binding Rossmann-like Domain"/>
    <property type="match status" value="1"/>
</dbReference>
<feature type="compositionally biased region" description="Low complexity" evidence="3">
    <location>
        <begin position="380"/>
        <end position="393"/>
    </location>
</feature>
<dbReference type="RefSeq" id="WP_141747541.1">
    <property type="nucleotide sequence ID" value="NZ_LJGW01000203.1"/>
</dbReference>
<dbReference type="PROSITE" id="PS00012">
    <property type="entry name" value="PHOSPHOPANTETHEINE"/>
    <property type="match status" value="1"/>
</dbReference>
<evidence type="ECO:0000256" key="2">
    <source>
        <dbReference type="ARBA" id="ARBA00022553"/>
    </source>
</evidence>
<dbReference type="SUPFAM" id="SSF51735">
    <property type="entry name" value="NAD(P)-binding Rossmann-fold domains"/>
    <property type="match status" value="1"/>
</dbReference>
<dbReference type="PANTHER" id="PTHR43775:SF37">
    <property type="entry name" value="SI:DKEY-61P9.11"/>
    <property type="match status" value="1"/>
</dbReference>
<dbReference type="GO" id="GO:0017000">
    <property type="term" value="P:antibiotic biosynthetic process"/>
    <property type="evidence" value="ECO:0007669"/>
    <property type="project" value="UniProtKB-ARBA"/>
</dbReference>
<dbReference type="PANTHER" id="PTHR43775">
    <property type="entry name" value="FATTY ACID SYNTHASE"/>
    <property type="match status" value="1"/>
</dbReference>
<dbReference type="SMART" id="SM00822">
    <property type="entry name" value="PKS_KR"/>
    <property type="match status" value="1"/>
</dbReference>
<dbReference type="AlphaFoldDB" id="A0A1E7L617"/>
<organism evidence="5 6">
    <name type="scientific">Streptomyces nanshensis</name>
    <dbReference type="NCBI Taxonomy" id="518642"/>
    <lineage>
        <taxon>Bacteria</taxon>
        <taxon>Bacillati</taxon>
        <taxon>Actinomycetota</taxon>
        <taxon>Actinomycetes</taxon>
        <taxon>Kitasatosporales</taxon>
        <taxon>Streptomycetaceae</taxon>
        <taxon>Streptomyces</taxon>
    </lineage>
</organism>
<dbReference type="InterPro" id="IPR036291">
    <property type="entry name" value="NAD(P)-bd_dom_sf"/>
</dbReference>
<dbReference type="InterPro" id="IPR006162">
    <property type="entry name" value="Ppantetheine_attach_site"/>
</dbReference>